<feature type="transmembrane region" description="Helical" evidence="1">
    <location>
        <begin position="23"/>
        <end position="43"/>
    </location>
</feature>
<dbReference type="AlphaFoldDB" id="A0A5D3BDA7"/>
<reference evidence="2 3" key="1">
    <citation type="submission" date="2019-08" db="EMBL/GenBank/DDBJ databases">
        <title>Draft genome sequences of two oriental melons (Cucumis melo L. var makuwa).</title>
        <authorList>
            <person name="Kwon S.-Y."/>
        </authorList>
    </citation>
    <scope>NUCLEOTIDE SEQUENCE [LARGE SCALE GENOMIC DNA]</scope>
    <source>
        <strain evidence="3">cv. Chang Bougi</strain>
        <tissue evidence="2">Leaf</tissue>
    </source>
</reference>
<dbReference type="Proteomes" id="UP000321947">
    <property type="component" value="Unassembled WGS sequence"/>
</dbReference>
<keyword evidence="1" id="KW-1133">Transmembrane helix</keyword>
<keyword evidence="1" id="KW-0472">Membrane</keyword>
<evidence type="ECO:0000313" key="2">
    <source>
        <dbReference type="EMBL" id="TYJ96979.1"/>
    </source>
</evidence>
<dbReference type="Gene3D" id="3.90.70.80">
    <property type="match status" value="1"/>
</dbReference>
<dbReference type="EMBL" id="SSTD01019069">
    <property type="protein sequence ID" value="TYJ96979.1"/>
    <property type="molecule type" value="Genomic_DNA"/>
</dbReference>
<evidence type="ECO:0000256" key="1">
    <source>
        <dbReference type="SAM" id="Phobius"/>
    </source>
</evidence>
<keyword evidence="1" id="KW-0812">Transmembrane</keyword>
<proteinExistence type="predicted"/>
<sequence length="81" mass="9186">MSAKERDLGTSPRMLTQLAGSTVPIRLGCYLAFVPVLCPLIGWMQVIRYIEGDFDAYVKRIQQPFMWSGEPELLMASHILK</sequence>
<protein>
    <submittedName>
        <fullName evidence="2">Uncharacterized protein</fullName>
    </submittedName>
</protein>
<gene>
    <name evidence="2" type="ORF">E5676_scaffold506G00240</name>
</gene>
<name>A0A5D3BDA7_CUCMM</name>
<comment type="caution">
    <text evidence="2">The sequence shown here is derived from an EMBL/GenBank/DDBJ whole genome shotgun (WGS) entry which is preliminary data.</text>
</comment>
<accession>A0A5D3BDA7</accession>
<organism evidence="2 3">
    <name type="scientific">Cucumis melo var. makuwa</name>
    <name type="common">Oriental melon</name>
    <dbReference type="NCBI Taxonomy" id="1194695"/>
    <lineage>
        <taxon>Eukaryota</taxon>
        <taxon>Viridiplantae</taxon>
        <taxon>Streptophyta</taxon>
        <taxon>Embryophyta</taxon>
        <taxon>Tracheophyta</taxon>
        <taxon>Spermatophyta</taxon>
        <taxon>Magnoliopsida</taxon>
        <taxon>eudicotyledons</taxon>
        <taxon>Gunneridae</taxon>
        <taxon>Pentapetalae</taxon>
        <taxon>rosids</taxon>
        <taxon>fabids</taxon>
        <taxon>Cucurbitales</taxon>
        <taxon>Cucurbitaceae</taxon>
        <taxon>Benincaseae</taxon>
        <taxon>Cucumis</taxon>
    </lineage>
</organism>
<evidence type="ECO:0000313" key="3">
    <source>
        <dbReference type="Proteomes" id="UP000321947"/>
    </source>
</evidence>